<dbReference type="Proteomes" id="UP000076858">
    <property type="component" value="Unassembled WGS sequence"/>
</dbReference>
<dbReference type="EMBL" id="LRGB01002978">
    <property type="protein sequence ID" value="KZS05255.1"/>
    <property type="molecule type" value="Genomic_DNA"/>
</dbReference>
<name>A0A162DB32_9CRUS</name>
<comment type="caution">
    <text evidence="2">The sequence shown here is derived from an EMBL/GenBank/DDBJ whole genome shotgun (WGS) entry which is preliminary data.</text>
</comment>
<protein>
    <submittedName>
        <fullName evidence="2">Uncharacterized protein</fullName>
    </submittedName>
</protein>
<reference evidence="2 3" key="1">
    <citation type="submission" date="2016-03" db="EMBL/GenBank/DDBJ databases">
        <title>EvidentialGene: Evidence-directed Construction of Genes on Genomes.</title>
        <authorList>
            <person name="Gilbert D.G."/>
            <person name="Choi J.-H."/>
            <person name="Mockaitis K."/>
            <person name="Colbourne J."/>
            <person name="Pfrender M."/>
        </authorList>
    </citation>
    <scope>NUCLEOTIDE SEQUENCE [LARGE SCALE GENOMIC DNA]</scope>
    <source>
        <strain evidence="2 3">Xinb3</strain>
        <tissue evidence="2">Complete organism</tissue>
    </source>
</reference>
<gene>
    <name evidence="2" type="ORF">APZ42_031595</name>
</gene>
<feature type="region of interest" description="Disordered" evidence="1">
    <location>
        <begin position="139"/>
        <end position="159"/>
    </location>
</feature>
<keyword evidence="3" id="KW-1185">Reference proteome</keyword>
<feature type="region of interest" description="Disordered" evidence="1">
    <location>
        <begin position="203"/>
        <end position="226"/>
    </location>
</feature>
<evidence type="ECO:0000256" key="1">
    <source>
        <dbReference type="SAM" id="MobiDB-lite"/>
    </source>
</evidence>
<accession>A0A162DB32</accession>
<sequence>MFKSDVIIMTKSRSATGARMFLLISLVTDRFVLFNQTSKLTLVSSMSTFLLTSTFPAAGLKRAPSTYKTQKGFTFGTLRQDSCSLDIRNTSHTILLRGVWGACLMENSVFQNPISDSGIASLGAIGQFRSKDRLVEEVDSQGESVETARESESDPETEVDLRAATIGKRNNFEKYFDDAARSWLNCARLSNEGRFCAMETSETSEIESMSGHNSNSVTTVSSSTTA</sequence>
<evidence type="ECO:0000313" key="3">
    <source>
        <dbReference type="Proteomes" id="UP000076858"/>
    </source>
</evidence>
<proteinExistence type="predicted"/>
<evidence type="ECO:0000313" key="2">
    <source>
        <dbReference type="EMBL" id="KZS05255.1"/>
    </source>
</evidence>
<dbReference type="AlphaFoldDB" id="A0A162DB32"/>
<organism evidence="2 3">
    <name type="scientific">Daphnia magna</name>
    <dbReference type="NCBI Taxonomy" id="35525"/>
    <lineage>
        <taxon>Eukaryota</taxon>
        <taxon>Metazoa</taxon>
        <taxon>Ecdysozoa</taxon>
        <taxon>Arthropoda</taxon>
        <taxon>Crustacea</taxon>
        <taxon>Branchiopoda</taxon>
        <taxon>Diplostraca</taxon>
        <taxon>Cladocera</taxon>
        <taxon>Anomopoda</taxon>
        <taxon>Daphniidae</taxon>
        <taxon>Daphnia</taxon>
    </lineage>
</organism>